<dbReference type="PIRSF" id="PIRSF039114">
    <property type="entry name" value="V-ATPsynth_beta/V-ATPase_B"/>
    <property type="match status" value="1"/>
</dbReference>
<keyword evidence="4" id="KW-0375">Hydrogen ion transport</keyword>
<gene>
    <name evidence="4" type="primary">atpB</name>
    <name evidence="8" type="ORF">ENG67_05945</name>
</gene>
<dbReference type="CDD" id="cd18118">
    <property type="entry name" value="ATP-synt_V_A-type_beta_N"/>
    <property type="match status" value="1"/>
</dbReference>
<dbReference type="SUPFAM" id="SSF50615">
    <property type="entry name" value="N-terminal domain of alpha and beta subunits of F1 ATP synthase"/>
    <property type="match status" value="1"/>
</dbReference>
<evidence type="ECO:0000256" key="3">
    <source>
        <dbReference type="ARBA" id="ARBA00023065"/>
    </source>
</evidence>
<dbReference type="AlphaFoldDB" id="A0A7C0X9C2"/>
<dbReference type="EMBL" id="DRBW01000219">
    <property type="protein sequence ID" value="HDM90726.1"/>
    <property type="molecule type" value="Genomic_DNA"/>
</dbReference>
<dbReference type="NCBIfam" id="NF003235">
    <property type="entry name" value="PRK04196.1"/>
    <property type="match status" value="1"/>
</dbReference>
<comment type="similarity">
    <text evidence="1 4">Belongs to the ATPase alpha/beta chains family.</text>
</comment>
<dbReference type="GO" id="GO:0005524">
    <property type="term" value="F:ATP binding"/>
    <property type="evidence" value="ECO:0007669"/>
    <property type="project" value="UniProtKB-UniRule"/>
</dbReference>
<dbReference type="Pfam" id="PF00006">
    <property type="entry name" value="ATP-synt_ab"/>
    <property type="match status" value="1"/>
</dbReference>
<dbReference type="GO" id="GO:0046933">
    <property type="term" value="F:proton-transporting ATP synthase activity, rotational mechanism"/>
    <property type="evidence" value="ECO:0007669"/>
    <property type="project" value="UniProtKB-UniRule"/>
</dbReference>
<keyword evidence="4" id="KW-0066">ATP synthesis</keyword>
<dbReference type="Pfam" id="PF02874">
    <property type="entry name" value="ATP-synt_ab_N"/>
    <property type="match status" value="1"/>
</dbReference>
<organism evidence="8">
    <name type="scientific">candidate division WOR-3 bacterium</name>
    <dbReference type="NCBI Taxonomy" id="2052148"/>
    <lineage>
        <taxon>Bacteria</taxon>
        <taxon>Bacteria division WOR-3</taxon>
    </lineage>
</organism>
<dbReference type="InterPro" id="IPR004100">
    <property type="entry name" value="ATPase_F1/V1/A1_a/bsu_N"/>
</dbReference>
<dbReference type="InterPro" id="IPR020003">
    <property type="entry name" value="ATPase_a/bsu_AS"/>
</dbReference>
<dbReference type="InterPro" id="IPR027417">
    <property type="entry name" value="P-loop_NTPase"/>
</dbReference>
<dbReference type="Gene3D" id="3.40.50.12240">
    <property type="match status" value="1"/>
</dbReference>
<dbReference type="GO" id="GO:0042777">
    <property type="term" value="P:proton motive force-driven plasma membrane ATP synthesis"/>
    <property type="evidence" value="ECO:0007669"/>
    <property type="project" value="UniProtKB-UniRule"/>
</dbReference>
<comment type="function">
    <text evidence="4">Produces ATP from ADP in the presence of a proton gradient across the membrane. The V-type beta chain is a regulatory subunit.</text>
</comment>
<keyword evidence="2 4" id="KW-0813">Transport</keyword>
<dbReference type="PROSITE" id="PS00152">
    <property type="entry name" value="ATPASE_ALPHA_BETA"/>
    <property type="match status" value="1"/>
</dbReference>
<dbReference type="CDD" id="cd01135">
    <property type="entry name" value="V_A-ATPase_B"/>
    <property type="match status" value="1"/>
</dbReference>
<dbReference type="InterPro" id="IPR036121">
    <property type="entry name" value="ATPase_F1/V1/A1_a/bsu_N_sf"/>
</dbReference>
<sequence>MKSRVLSGENLKRLKEYRTITDVSGPLLLVEGVEGAKYAELVEITLPSGEKRRGQVLQVEEDKALVQVFEGTTGLDIPETTVRFLARGIELPLSQDMLGRVFDGLGRPIDGGPEIIPDVRRDINGSPINPYARDYPNEFIQTGVSAIDGLNTLVRGQKLPIFSGSGLPHNRLAAQIARQARVLGAEEEFAVVFGAMGITFEEADFFINDFKKTGAISRSVLYLNLADDPAIERIATPRVVLTTAEYLAFDLDMHVLVILTDMTNYCEALREISAARKEVPGRRGYPGYLYTDLATIYERAGRIKGKKGSITLIPILTMPEDDKTHPIPDLTGYITEGQIILSRALHRKKIYPPIDVLPSLSRLKDKGIGEGKTREDHADIFNQLFAAYARGKEAQELAVILGEAALSDLDKLYYRFADIFEERYVGQGEYEERSIIETLDLGWELLSMFPRAELKRIRDKYLDKYLPRFKKEEKKEAGEER</sequence>
<protein>
    <recommendedName>
        <fullName evidence="4">V-type ATP synthase beta chain</fullName>
    </recommendedName>
    <alternativeName>
        <fullName evidence="4">V-ATPase subunit B</fullName>
    </alternativeName>
</protein>
<dbReference type="HAMAP" id="MF_00310">
    <property type="entry name" value="ATP_synth_B_arch"/>
    <property type="match status" value="1"/>
</dbReference>
<feature type="domain" description="ATP synthase A/B type C-terminal" evidence="7">
    <location>
        <begin position="366"/>
        <end position="465"/>
    </location>
</feature>
<evidence type="ECO:0000256" key="4">
    <source>
        <dbReference type="HAMAP-Rule" id="MF_00310"/>
    </source>
</evidence>
<accession>A0A7C0X9C2</accession>
<evidence type="ECO:0000259" key="5">
    <source>
        <dbReference type="Pfam" id="PF00006"/>
    </source>
</evidence>
<dbReference type="GO" id="GO:0045259">
    <property type="term" value="C:proton-transporting ATP synthase complex"/>
    <property type="evidence" value="ECO:0007669"/>
    <property type="project" value="UniProtKB-ARBA"/>
</dbReference>
<dbReference type="Pfam" id="PF22919">
    <property type="entry name" value="ATP-synt_VA_C"/>
    <property type="match status" value="1"/>
</dbReference>
<evidence type="ECO:0000256" key="1">
    <source>
        <dbReference type="ARBA" id="ARBA00008936"/>
    </source>
</evidence>
<evidence type="ECO:0000313" key="8">
    <source>
        <dbReference type="EMBL" id="HDM90726.1"/>
    </source>
</evidence>
<keyword evidence="3 4" id="KW-0406">Ion transport</keyword>
<evidence type="ECO:0000259" key="6">
    <source>
        <dbReference type="Pfam" id="PF02874"/>
    </source>
</evidence>
<dbReference type="InterPro" id="IPR000194">
    <property type="entry name" value="ATPase_F1/V1/A1_a/bsu_nucl-bd"/>
</dbReference>
<proteinExistence type="inferred from homology"/>
<comment type="caution">
    <text evidence="8">The sequence shown here is derived from an EMBL/GenBank/DDBJ whole genome shotgun (WGS) entry which is preliminary data.</text>
</comment>
<dbReference type="InterPro" id="IPR055190">
    <property type="entry name" value="ATP-synt_VA_C"/>
</dbReference>
<dbReference type="SUPFAM" id="SSF47917">
    <property type="entry name" value="C-terminal domain of alpha and beta subunits of F1 ATP synthase"/>
    <property type="match status" value="1"/>
</dbReference>
<dbReference type="CDD" id="cd18112">
    <property type="entry name" value="ATP-synt_V_A-type_beta_C"/>
    <property type="match status" value="1"/>
</dbReference>
<reference evidence="8" key="1">
    <citation type="journal article" date="2020" name="mSystems">
        <title>Genome- and Community-Level Interaction Insights into Carbon Utilization and Element Cycling Functions of Hydrothermarchaeota in Hydrothermal Sediment.</title>
        <authorList>
            <person name="Zhou Z."/>
            <person name="Liu Y."/>
            <person name="Xu W."/>
            <person name="Pan J."/>
            <person name="Luo Z.H."/>
            <person name="Li M."/>
        </authorList>
    </citation>
    <scope>NUCLEOTIDE SEQUENCE [LARGE SCALE GENOMIC DNA]</scope>
    <source>
        <strain evidence="8">HyVt-237</strain>
    </source>
</reference>
<evidence type="ECO:0000256" key="2">
    <source>
        <dbReference type="ARBA" id="ARBA00022448"/>
    </source>
</evidence>
<name>A0A7C0X9C2_UNCW3</name>
<feature type="domain" description="ATPase F1/V1/A1 complex alpha/beta subunit N-terminal" evidence="6">
    <location>
        <begin position="20"/>
        <end position="85"/>
    </location>
</feature>
<feature type="domain" description="ATPase F1/V1/A1 complex alpha/beta subunit nucleotide-binding" evidence="5">
    <location>
        <begin position="143"/>
        <end position="361"/>
    </location>
</feature>
<dbReference type="SUPFAM" id="SSF52540">
    <property type="entry name" value="P-loop containing nucleoside triphosphate hydrolases"/>
    <property type="match status" value="1"/>
</dbReference>
<evidence type="ECO:0000259" key="7">
    <source>
        <dbReference type="Pfam" id="PF22919"/>
    </source>
</evidence>
<dbReference type="InterPro" id="IPR022879">
    <property type="entry name" value="V-ATPase_su_B/beta"/>
</dbReference>
<dbReference type="PANTHER" id="PTHR43389:SF4">
    <property type="entry name" value="V-TYPE PROTON ATPASE SUBUNIT B"/>
    <property type="match status" value="1"/>
</dbReference>
<dbReference type="PANTHER" id="PTHR43389">
    <property type="entry name" value="V-TYPE PROTON ATPASE SUBUNIT B"/>
    <property type="match status" value="1"/>
</dbReference>
<dbReference type="Proteomes" id="UP000885931">
    <property type="component" value="Unassembled WGS sequence"/>
</dbReference>